<evidence type="ECO:0000313" key="2">
    <source>
        <dbReference type="Proteomes" id="UP000182658"/>
    </source>
</evidence>
<dbReference type="AlphaFoldDB" id="A0A1J7JW98"/>
<dbReference type="InParanoid" id="A0A1J7JW98"/>
<proteinExistence type="predicted"/>
<name>A0A1J7JW98_9PEZI</name>
<evidence type="ECO:0000313" key="1">
    <source>
        <dbReference type="EMBL" id="OIW34336.1"/>
    </source>
</evidence>
<organism evidence="1 2">
    <name type="scientific">Coniochaeta ligniaria NRRL 30616</name>
    <dbReference type="NCBI Taxonomy" id="1408157"/>
    <lineage>
        <taxon>Eukaryota</taxon>
        <taxon>Fungi</taxon>
        <taxon>Dikarya</taxon>
        <taxon>Ascomycota</taxon>
        <taxon>Pezizomycotina</taxon>
        <taxon>Sordariomycetes</taxon>
        <taxon>Sordariomycetidae</taxon>
        <taxon>Coniochaetales</taxon>
        <taxon>Coniochaetaceae</taxon>
        <taxon>Coniochaeta</taxon>
    </lineage>
</organism>
<keyword evidence="2" id="KW-1185">Reference proteome</keyword>
<reference evidence="1 2" key="1">
    <citation type="submission" date="2016-10" db="EMBL/GenBank/DDBJ databases">
        <title>Draft genome sequence of Coniochaeta ligniaria NRRL30616, a lignocellulolytic fungus for bioabatement of inhibitors in plant biomass hydrolysates.</title>
        <authorList>
            <consortium name="DOE Joint Genome Institute"/>
            <person name="Jimenez D.J."/>
            <person name="Hector R.E."/>
            <person name="Riley R."/>
            <person name="Sun H."/>
            <person name="Grigoriev I.V."/>
            <person name="Van Elsas J.D."/>
            <person name="Nichols N.N."/>
        </authorList>
    </citation>
    <scope>NUCLEOTIDE SEQUENCE [LARGE SCALE GENOMIC DNA]</scope>
    <source>
        <strain evidence="1 2">NRRL 30616</strain>
    </source>
</reference>
<dbReference type="EMBL" id="KV875093">
    <property type="protein sequence ID" value="OIW34336.1"/>
    <property type="molecule type" value="Genomic_DNA"/>
</dbReference>
<protein>
    <submittedName>
        <fullName evidence="1">Uncharacterized protein</fullName>
    </submittedName>
</protein>
<accession>A0A1J7JW98</accession>
<gene>
    <name evidence="1" type="ORF">CONLIGDRAFT_638707</name>
</gene>
<dbReference type="Proteomes" id="UP000182658">
    <property type="component" value="Unassembled WGS sequence"/>
</dbReference>
<sequence>MKVSRQEVANLEGNLVGRRRRKEVVNVEYNVHVKLVVVEQTEVCVEWLKANLLHHWNYRQELVERSLLQSVECSPQATDLLALRETMWLLHEHLHPLRHMGVEEGSVEVEGMEFKAANGAPKGSTAQRGVARVAEVTIIQHGSSGVGAEQIGQVLPVRNEILDAPVSLIGPLPLRPRLAPNRRFVLGGV</sequence>